<name>A0A0D9XJ99_9ORYZ</name>
<reference evidence="2" key="3">
    <citation type="submission" date="2015-04" db="UniProtKB">
        <authorList>
            <consortium name="EnsemblPlants"/>
        </authorList>
    </citation>
    <scope>IDENTIFICATION</scope>
</reference>
<dbReference type="EnsemblPlants" id="LPERR10G06030.1">
    <property type="protein sequence ID" value="LPERR10G06030.1"/>
    <property type="gene ID" value="LPERR10G06030"/>
</dbReference>
<reference evidence="2 3" key="1">
    <citation type="submission" date="2012-08" db="EMBL/GenBank/DDBJ databases">
        <title>Oryza genome evolution.</title>
        <authorList>
            <person name="Wing R.A."/>
        </authorList>
    </citation>
    <scope>NUCLEOTIDE SEQUENCE</scope>
</reference>
<proteinExistence type="predicted"/>
<dbReference type="AlphaFoldDB" id="A0A0D9XJ99"/>
<keyword evidence="3" id="KW-1185">Reference proteome</keyword>
<dbReference type="Gramene" id="LPERR10G06030.1">
    <property type="protein sequence ID" value="LPERR10G06030.1"/>
    <property type="gene ID" value="LPERR10G06030"/>
</dbReference>
<protein>
    <submittedName>
        <fullName evidence="2">Uncharacterized protein</fullName>
    </submittedName>
</protein>
<feature type="region of interest" description="Disordered" evidence="1">
    <location>
        <begin position="1"/>
        <end position="39"/>
    </location>
</feature>
<organism evidence="2 3">
    <name type="scientific">Leersia perrieri</name>
    <dbReference type="NCBI Taxonomy" id="77586"/>
    <lineage>
        <taxon>Eukaryota</taxon>
        <taxon>Viridiplantae</taxon>
        <taxon>Streptophyta</taxon>
        <taxon>Embryophyta</taxon>
        <taxon>Tracheophyta</taxon>
        <taxon>Spermatophyta</taxon>
        <taxon>Magnoliopsida</taxon>
        <taxon>Liliopsida</taxon>
        <taxon>Poales</taxon>
        <taxon>Poaceae</taxon>
        <taxon>BOP clade</taxon>
        <taxon>Oryzoideae</taxon>
        <taxon>Oryzeae</taxon>
        <taxon>Oryzinae</taxon>
        <taxon>Leersia</taxon>
    </lineage>
</organism>
<evidence type="ECO:0000313" key="3">
    <source>
        <dbReference type="Proteomes" id="UP000032180"/>
    </source>
</evidence>
<reference evidence="3" key="2">
    <citation type="submission" date="2013-12" db="EMBL/GenBank/DDBJ databases">
        <authorList>
            <person name="Yu Y."/>
            <person name="Lee S."/>
            <person name="de Baynast K."/>
            <person name="Wissotski M."/>
            <person name="Liu L."/>
            <person name="Talag J."/>
            <person name="Goicoechea J."/>
            <person name="Angelova A."/>
            <person name="Jetty R."/>
            <person name="Kudrna D."/>
            <person name="Golser W."/>
            <person name="Rivera L."/>
            <person name="Zhang J."/>
            <person name="Wing R."/>
        </authorList>
    </citation>
    <scope>NUCLEOTIDE SEQUENCE</scope>
</reference>
<dbReference type="Proteomes" id="UP000032180">
    <property type="component" value="Chromosome 10"/>
</dbReference>
<feature type="compositionally biased region" description="Basic and acidic residues" evidence="1">
    <location>
        <begin position="1"/>
        <end position="16"/>
    </location>
</feature>
<evidence type="ECO:0000313" key="2">
    <source>
        <dbReference type="EnsemblPlants" id="LPERR10G06030.1"/>
    </source>
</evidence>
<dbReference type="HOGENOM" id="CLU_2298890_0_0_1"/>
<accession>A0A0D9XJ99</accession>
<evidence type="ECO:0000256" key="1">
    <source>
        <dbReference type="SAM" id="MobiDB-lite"/>
    </source>
</evidence>
<sequence>ASKKHEKDKTQRERDFAPASGGFRGDFAPASGGSRGDFAPASVAVLSGGGKGRGGQIQFTASLLRRARECTSSPEGISSCGYQSTLVQINGLAPTISYRDE</sequence>